<name>A0A916TFZ8_9MICO</name>
<proteinExistence type="inferred from homology"/>
<evidence type="ECO:0000313" key="8">
    <source>
        <dbReference type="EMBL" id="GGB43663.1"/>
    </source>
</evidence>
<evidence type="ECO:0000256" key="7">
    <source>
        <dbReference type="HAMAP-Rule" id="MF_00108"/>
    </source>
</evidence>
<dbReference type="Gene3D" id="3.40.50.300">
    <property type="entry name" value="P-loop containing nucleotide triphosphate hydrolases"/>
    <property type="match status" value="1"/>
</dbReference>
<dbReference type="InterPro" id="IPR050088">
    <property type="entry name" value="IspD/TarI_cytidylyltransf_bact"/>
</dbReference>
<comment type="pathway">
    <text evidence="2 7">Isoprenoid biosynthesis; isopentenyl diphosphate biosynthesis via DXP pathway; isopentenyl diphosphate from 1-deoxy-D-xylulose 5-phosphate: step 2/6.</text>
</comment>
<dbReference type="GO" id="GO:0050518">
    <property type="term" value="F:2-C-methyl-D-erythritol 4-phosphate cytidylyltransferase activity"/>
    <property type="evidence" value="ECO:0007669"/>
    <property type="project" value="UniProtKB-UniRule"/>
</dbReference>
<keyword evidence="9" id="KW-1185">Reference proteome</keyword>
<dbReference type="SUPFAM" id="SSF53448">
    <property type="entry name" value="Nucleotide-diphospho-sugar transferases"/>
    <property type="match status" value="1"/>
</dbReference>
<comment type="catalytic activity">
    <reaction evidence="1 7">
        <text>2-C-methyl-D-erythritol 4-phosphate + CTP + H(+) = 4-CDP-2-C-methyl-D-erythritol + diphosphate</text>
        <dbReference type="Rhea" id="RHEA:13429"/>
        <dbReference type="ChEBI" id="CHEBI:15378"/>
        <dbReference type="ChEBI" id="CHEBI:33019"/>
        <dbReference type="ChEBI" id="CHEBI:37563"/>
        <dbReference type="ChEBI" id="CHEBI:57823"/>
        <dbReference type="ChEBI" id="CHEBI:58262"/>
        <dbReference type="EC" id="2.7.7.60"/>
    </reaction>
</comment>
<feature type="site" description="Positions MEP for the nucleophilic attack" evidence="7">
    <location>
        <position position="161"/>
    </location>
</feature>
<evidence type="ECO:0000256" key="5">
    <source>
        <dbReference type="ARBA" id="ARBA00022695"/>
    </source>
</evidence>
<dbReference type="EC" id="2.7.7.60" evidence="7"/>
<keyword evidence="6 7" id="KW-0414">Isoprene biosynthesis</keyword>
<comment type="function">
    <text evidence="7">Catalyzes the formation of 4-diphosphocytidyl-2-C-methyl-D-erythritol from CTP and 2-C-methyl-D-erythritol 4-phosphate (MEP).</text>
</comment>
<dbReference type="InterPro" id="IPR027417">
    <property type="entry name" value="P-loop_NTPase"/>
</dbReference>
<dbReference type="SUPFAM" id="SSF52540">
    <property type="entry name" value="P-loop containing nucleoside triphosphate hydrolases"/>
    <property type="match status" value="1"/>
</dbReference>
<evidence type="ECO:0000256" key="4">
    <source>
        <dbReference type="ARBA" id="ARBA00022679"/>
    </source>
</evidence>
<sequence>MVAAGMGVRLGAGMPKALVRVGGRTLVEHAVDRSLRWLSSLDGAARNEPRRRDVSKPAAAVVVVAPATHLAEFRALLPEVTVIPGGAERTDSVAAGLAALPREVDIVLVHDAARALAPPALFGAVAAAVAAGADAVVPGLPVSDTIKQIDGTARVVRTPDRSSLRAVQTPQGFRRAALQAAHTRGGDATDDAMLIERAGGTVQVIDGDPLAMKVTLPPDIEAAERMLARASGLSRSGERRRGPREVFGGAERGRNFVGCRSGGDRIETARPTLVILGGLPGTGKTTLARALARRIPLAHIRVDTIEATLVHTGLADKITGPEGYAVAFRMAGDQLALGLSVVADTVNPMPETRDWWRDVATTHHARVVEVELHCSDSALHERRVGERESDIPGLQVPTWQHVLDREYHPWSPDLRLDAATSTPDELADTVIDWMRSHP</sequence>
<evidence type="ECO:0000256" key="1">
    <source>
        <dbReference type="ARBA" id="ARBA00001282"/>
    </source>
</evidence>
<organism evidence="8 9">
    <name type="scientific">Flexivirga endophytica</name>
    <dbReference type="NCBI Taxonomy" id="1849103"/>
    <lineage>
        <taxon>Bacteria</taxon>
        <taxon>Bacillati</taxon>
        <taxon>Actinomycetota</taxon>
        <taxon>Actinomycetes</taxon>
        <taxon>Micrococcales</taxon>
        <taxon>Dermacoccaceae</taxon>
        <taxon>Flexivirga</taxon>
    </lineage>
</organism>
<dbReference type="Pfam" id="PF13671">
    <property type="entry name" value="AAA_33"/>
    <property type="match status" value="1"/>
</dbReference>
<feature type="site" description="Transition state stabilizer" evidence="7">
    <location>
        <position position="16"/>
    </location>
</feature>
<dbReference type="InterPro" id="IPR001228">
    <property type="entry name" value="IspD"/>
</dbReference>
<dbReference type="InterPro" id="IPR034683">
    <property type="entry name" value="IspD/TarI"/>
</dbReference>
<keyword evidence="5 7" id="KW-0548">Nucleotidyltransferase</keyword>
<gene>
    <name evidence="7" type="primary">ispD</name>
    <name evidence="8" type="ORF">GCM10011492_38350</name>
</gene>
<dbReference type="PANTHER" id="PTHR32125">
    <property type="entry name" value="2-C-METHYL-D-ERYTHRITOL 4-PHOSPHATE CYTIDYLYLTRANSFERASE, CHLOROPLASTIC"/>
    <property type="match status" value="1"/>
</dbReference>
<keyword evidence="4 7" id="KW-0808">Transferase</keyword>
<dbReference type="EMBL" id="BMHI01000006">
    <property type="protein sequence ID" value="GGB43663.1"/>
    <property type="molecule type" value="Genomic_DNA"/>
</dbReference>
<comment type="caution">
    <text evidence="8">The sequence shown here is derived from an EMBL/GenBank/DDBJ whole genome shotgun (WGS) entry which is preliminary data.</text>
</comment>
<dbReference type="AlphaFoldDB" id="A0A916TFZ8"/>
<reference evidence="8" key="1">
    <citation type="journal article" date="2014" name="Int. J. Syst. Evol. Microbiol.">
        <title>Complete genome sequence of Corynebacterium casei LMG S-19264T (=DSM 44701T), isolated from a smear-ripened cheese.</title>
        <authorList>
            <consortium name="US DOE Joint Genome Institute (JGI-PGF)"/>
            <person name="Walter F."/>
            <person name="Albersmeier A."/>
            <person name="Kalinowski J."/>
            <person name="Ruckert C."/>
        </authorList>
    </citation>
    <scope>NUCLEOTIDE SEQUENCE</scope>
    <source>
        <strain evidence="8">CGMCC 1.15085</strain>
    </source>
</reference>
<dbReference type="GO" id="GO:0019288">
    <property type="term" value="P:isopentenyl diphosphate biosynthetic process, methylerythritol 4-phosphate pathway"/>
    <property type="evidence" value="ECO:0007669"/>
    <property type="project" value="UniProtKB-UniRule"/>
</dbReference>
<dbReference type="Proteomes" id="UP000636793">
    <property type="component" value="Unassembled WGS sequence"/>
</dbReference>
<dbReference type="PROSITE" id="PS01295">
    <property type="entry name" value="ISPD"/>
    <property type="match status" value="1"/>
</dbReference>
<feature type="site" description="Transition state stabilizer" evidence="7">
    <location>
        <position position="9"/>
    </location>
</feature>
<evidence type="ECO:0000256" key="2">
    <source>
        <dbReference type="ARBA" id="ARBA00004787"/>
    </source>
</evidence>
<comment type="similarity">
    <text evidence="3 7">Belongs to the IspD/TarI cytidylyltransferase family. IspD subfamily.</text>
</comment>
<protein>
    <recommendedName>
        <fullName evidence="7">2-C-methyl-D-erythritol 4-phosphate cytidylyltransferase</fullName>
        <ecNumber evidence="7">2.7.7.60</ecNumber>
    </recommendedName>
    <alternativeName>
        <fullName evidence="7">4-diphosphocytidyl-2C-methyl-D-erythritol synthase</fullName>
    </alternativeName>
    <alternativeName>
        <fullName evidence="7">MEP cytidylyltransferase</fullName>
        <shortName evidence="7">MCT</shortName>
    </alternativeName>
</protein>
<dbReference type="PANTHER" id="PTHR32125:SF4">
    <property type="entry name" value="2-C-METHYL-D-ERYTHRITOL 4-PHOSPHATE CYTIDYLYLTRANSFERASE, CHLOROPLASTIC"/>
    <property type="match status" value="1"/>
</dbReference>
<dbReference type="InterPro" id="IPR029044">
    <property type="entry name" value="Nucleotide-diphossugar_trans"/>
</dbReference>
<accession>A0A916TFZ8</accession>
<dbReference type="InterPro" id="IPR018294">
    <property type="entry name" value="ISPD_synthase_CS"/>
</dbReference>
<dbReference type="HAMAP" id="MF_00108">
    <property type="entry name" value="IspD"/>
    <property type="match status" value="1"/>
</dbReference>
<evidence type="ECO:0000256" key="6">
    <source>
        <dbReference type="ARBA" id="ARBA00023229"/>
    </source>
</evidence>
<evidence type="ECO:0000313" key="9">
    <source>
        <dbReference type="Proteomes" id="UP000636793"/>
    </source>
</evidence>
<dbReference type="Gene3D" id="3.90.550.10">
    <property type="entry name" value="Spore Coat Polysaccharide Biosynthesis Protein SpsA, Chain A"/>
    <property type="match status" value="1"/>
</dbReference>
<dbReference type="Pfam" id="PF01128">
    <property type="entry name" value="IspD"/>
    <property type="match status" value="1"/>
</dbReference>
<feature type="site" description="Positions MEP for the nucleophilic attack" evidence="7">
    <location>
        <position position="213"/>
    </location>
</feature>
<reference evidence="8" key="2">
    <citation type="submission" date="2020-09" db="EMBL/GenBank/DDBJ databases">
        <authorList>
            <person name="Sun Q."/>
            <person name="Zhou Y."/>
        </authorList>
    </citation>
    <scope>NUCLEOTIDE SEQUENCE</scope>
    <source>
        <strain evidence="8">CGMCC 1.15085</strain>
    </source>
</reference>
<evidence type="ECO:0000256" key="3">
    <source>
        <dbReference type="ARBA" id="ARBA00009789"/>
    </source>
</evidence>